<dbReference type="Gene3D" id="2.60.120.560">
    <property type="entry name" value="Exo-inulinase, domain 1"/>
    <property type="match status" value="1"/>
</dbReference>
<dbReference type="PANTHER" id="PTHR42800">
    <property type="entry name" value="EXOINULINASE INUD (AFU_ORTHOLOGUE AFUA_5G00480)"/>
    <property type="match status" value="1"/>
</dbReference>
<comment type="similarity">
    <text evidence="1">Belongs to the glycosyl hydrolase 32 family.</text>
</comment>
<dbReference type="InterPro" id="IPR013320">
    <property type="entry name" value="ConA-like_dom_sf"/>
</dbReference>
<dbReference type="GO" id="GO:0005987">
    <property type="term" value="P:sucrose catabolic process"/>
    <property type="evidence" value="ECO:0007669"/>
    <property type="project" value="TreeGrafter"/>
</dbReference>
<dbReference type="Gene3D" id="2.115.10.20">
    <property type="entry name" value="Glycosyl hydrolase domain, family 43"/>
    <property type="match status" value="1"/>
</dbReference>
<feature type="chain" id="PRO_5002780831" evidence="4">
    <location>
        <begin position="22"/>
        <end position="518"/>
    </location>
</feature>
<protein>
    <submittedName>
        <fullName evidence="6">Inulinase</fullName>
    </submittedName>
</protein>
<dbReference type="SMART" id="SM00640">
    <property type="entry name" value="Glyco_32"/>
    <property type="match status" value="1"/>
</dbReference>
<reference evidence="6" key="1">
    <citation type="submission" date="2008-03" db="EMBL/GenBank/DDBJ databases">
        <authorList>
            <person name="Sheng J."/>
            <person name="Gong F."/>
        </authorList>
    </citation>
    <scope>NUCLEOTIDE SEQUENCE</scope>
    <source>
        <strain evidence="6">G7a</strain>
    </source>
</reference>
<dbReference type="SUPFAM" id="SSF49899">
    <property type="entry name" value="Concanavalin A-like lectins/glucanases"/>
    <property type="match status" value="1"/>
</dbReference>
<evidence type="ECO:0000259" key="5">
    <source>
        <dbReference type="Pfam" id="PF00251"/>
    </source>
</evidence>
<name>B2LYF0_9TREE</name>
<keyword evidence="3" id="KW-0326">Glycosidase</keyword>
<dbReference type="PANTHER" id="PTHR42800:SF2">
    <property type="entry name" value="INVERTASE-RELATED"/>
    <property type="match status" value="1"/>
</dbReference>
<dbReference type="InterPro" id="IPR013148">
    <property type="entry name" value="Glyco_hydro_32_N"/>
</dbReference>
<dbReference type="CDD" id="cd18622">
    <property type="entry name" value="GH32_Inu-like"/>
    <property type="match status" value="1"/>
</dbReference>
<accession>B2LYF0</accession>
<evidence type="ECO:0000256" key="3">
    <source>
        <dbReference type="ARBA" id="ARBA00023295"/>
    </source>
</evidence>
<dbReference type="InterPro" id="IPR001362">
    <property type="entry name" value="Glyco_hydro_32"/>
</dbReference>
<dbReference type="GO" id="GO:0000324">
    <property type="term" value="C:fungal-type vacuole"/>
    <property type="evidence" value="ECO:0007669"/>
    <property type="project" value="TreeGrafter"/>
</dbReference>
<dbReference type="CAZy" id="GH32">
    <property type="family name" value="Glycoside Hydrolase Family 32"/>
</dbReference>
<dbReference type="GO" id="GO:0004575">
    <property type="term" value="F:sucrose alpha-glucosidase activity"/>
    <property type="evidence" value="ECO:0007669"/>
    <property type="project" value="TreeGrafter"/>
</dbReference>
<evidence type="ECO:0000256" key="4">
    <source>
        <dbReference type="SAM" id="SignalP"/>
    </source>
</evidence>
<organism evidence="6">
    <name type="scientific">Papiliotrema aurea</name>
    <dbReference type="NCBI Taxonomy" id="214992"/>
    <lineage>
        <taxon>Eukaryota</taxon>
        <taxon>Fungi</taxon>
        <taxon>Dikarya</taxon>
        <taxon>Basidiomycota</taxon>
        <taxon>Agaricomycotina</taxon>
        <taxon>Tremellomycetes</taxon>
        <taxon>Tremellales</taxon>
        <taxon>Rhynchogastremaceae</taxon>
        <taxon>Papiliotrema</taxon>
    </lineage>
</organism>
<feature type="signal peptide" evidence="4">
    <location>
        <begin position="1"/>
        <end position="21"/>
    </location>
</feature>
<evidence type="ECO:0000256" key="1">
    <source>
        <dbReference type="ARBA" id="ARBA00009902"/>
    </source>
</evidence>
<evidence type="ECO:0000256" key="2">
    <source>
        <dbReference type="ARBA" id="ARBA00022801"/>
    </source>
</evidence>
<keyword evidence="2" id="KW-0378">Hydrolase</keyword>
<keyword evidence="4" id="KW-0732">Signal</keyword>
<sequence>MFRSLLLVSAAGLAAVLQSLAQSTTSDNLPFYSGPLRPRVHFSPPKGWMNEPNGLFVDKNGTWHLYYQYNPTRLVAAAQHWGHATSVDLYHWTNQPIAGSGGSALGSRFSGSAVIDQNNTSGFFPDTDNGVVAIYTRDCCEQHLRLIAYSGDGGYSFTEYQHNPVLSPGAGQFRDPKVFWHETRWVMTVACRVYVIGLYTSPDLKSWTHASAFTPVDYVIGVYECPDLISWTHASNITHVGFLGWVLTISINPGSPLGGSITQYFPGEFNGTHFTPYDSAARLTNFGKDDYAGQYFFAEPYSIGWASNWQYTAQVPTGPEEGWRSAMTLPDCEWTRLTAAANGGIDCTVTPNADCRQPDCAGSGGSALGSRYFSGPLHLDQPTHRSFPSQLHLWRLLRLGRDQCEQHLRLLPRPGRRSRSDLHSQHAYPSSPGAGAILRRRIHFHALRRKPCAACRVEPVPRSKGLLAFNTTQAKRFSGVIDRSLIELYIDNGAVVGTMSFYPEEPLDKLEVSPDILY</sequence>
<dbReference type="Pfam" id="PF00251">
    <property type="entry name" value="Glyco_hydro_32N"/>
    <property type="match status" value="1"/>
</dbReference>
<dbReference type="EMBL" id="EU596421">
    <property type="protein sequence ID" value="ACC61059.1"/>
    <property type="molecule type" value="mRNA"/>
</dbReference>
<dbReference type="AlphaFoldDB" id="B2LYF0"/>
<dbReference type="InterPro" id="IPR023296">
    <property type="entry name" value="Glyco_hydro_beta-prop_sf"/>
</dbReference>
<feature type="domain" description="Glycosyl hydrolase family 32 N-terminal" evidence="5">
    <location>
        <begin position="41"/>
        <end position="330"/>
    </location>
</feature>
<evidence type="ECO:0000313" key="6">
    <source>
        <dbReference type="EMBL" id="ACC61059.1"/>
    </source>
</evidence>
<proteinExistence type="evidence at transcript level"/>
<dbReference type="SUPFAM" id="SSF75005">
    <property type="entry name" value="Arabinanase/levansucrase/invertase"/>
    <property type="match status" value="1"/>
</dbReference>